<protein>
    <submittedName>
        <fullName evidence="2">Uncharacterized protein</fullName>
    </submittedName>
</protein>
<keyword evidence="1" id="KW-0472">Membrane</keyword>
<feature type="transmembrane region" description="Helical" evidence="1">
    <location>
        <begin position="30"/>
        <end position="53"/>
    </location>
</feature>
<feature type="transmembrane region" description="Helical" evidence="1">
    <location>
        <begin position="65"/>
        <end position="86"/>
    </location>
</feature>
<dbReference type="Proteomes" id="UP000189462">
    <property type="component" value="Unassembled WGS sequence"/>
</dbReference>
<keyword evidence="1" id="KW-1133">Transmembrane helix</keyword>
<accession>A0A1V3NAK4</accession>
<comment type="caution">
    <text evidence="2">The sequence shown here is derived from an EMBL/GenBank/DDBJ whole genome shotgun (WGS) entry which is preliminary data.</text>
</comment>
<keyword evidence="3" id="KW-1185">Reference proteome</keyword>
<name>A0A1V3NAK4_9GAMM</name>
<proteinExistence type="predicted"/>
<gene>
    <name evidence="2" type="ORF">B1C78_15685</name>
</gene>
<organism evidence="2 3">
    <name type="scientific">Thioalkalivibrio denitrificans</name>
    <dbReference type="NCBI Taxonomy" id="108003"/>
    <lineage>
        <taxon>Bacteria</taxon>
        <taxon>Pseudomonadati</taxon>
        <taxon>Pseudomonadota</taxon>
        <taxon>Gammaproteobacteria</taxon>
        <taxon>Chromatiales</taxon>
        <taxon>Ectothiorhodospiraceae</taxon>
        <taxon>Thioalkalivibrio</taxon>
    </lineage>
</organism>
<dbReference type="AlphaFoldDB" id="A0A1V3NAK4"/>
<keyword evidence="1" id="KW-0812">Transmembrane</keyword>
<reference evidence="2 3" key="1">
    <citation type="submission" date="2017-02" db="EMBL/GenBank/DDBJ databases">
        <title>Genomic diversity within the haloalkaliphilic genus Thioalkalivibrio.</title>
        <authorList>
            <person name="Ahn A.-C."/>
            <person name="Meier-Kolthoff J."/>
            <person name="Overmars L."/>
            <person name="Richter M."/>
            <person name="Woyke T."/>
            <person name="Sorokin D.Y."/>
            <person name="Muyzer G."/>
        </authorList>
    </citation>
    <scope>NUCLEOTIDE SEQUENCE [LARGE SCALE GENOMIC DNA]</scope>
    <source>
        <strain evidence="2 3">ALJD</strain>
    </source>
</reference>
<evidence type="ECO:0000256" key="1">
    <source>
        <dbReference type="SAM" id="Phobius"/>
    </source>
</evidence>
<evidence type="ECO:0000313" key="3">
    <source>
        <dbReference type="Proteomes" id="UP000189462"/>
    </source>
</evidence>
<sequence>MPAGLWIVYRMDQVAAEFFSAPDTVLRGAIYVYIVLFVFFIFRAIVVGFRWTFPVVEIQGARSAAVRRSMSIVLSSVLLALCYDVLKTLTWA</sequence>
<dbReference type="EMBL" id="MVBK01000114">
    <property type="protein sequence ID" value="OOG21993.1"/>
    <property type="molecule type" value="Genomic_DNA"/>
</dbReference>
<evidence type="ECO:0000313" key="2">
    <source>
        <dbReference type="EMBL" id="OOG21993.1"/>
    </source>
</evidence>